<sequence length="340" mass="36762">MSPEPPAAPEPSASPGAAADNPGSGGGRQRRQAVAAADTPSSQPVMQTLLQGRYELRLQHQMLGGGSLSGSESAPDECGIRKSLSNVSFTPLHGLPEVKANLQPPLIIHTAATPMPVPKNSLFGELSLGCESRRQSSVSDGPHGSEIKSMPSTRNSTHSSWGAVCSWNSRRSSWNSIGRTSSIKRQVQSGEHKSLLSADGKESSEGETSDEEMSVRKGSSCNVMELVDKREALDTLHVPYTYALQNKPSLPIDYQGCNGKTVLPNVTPQPHLEEPKIDYSNNIDDDANMFQFGFIRPYDILPKLLWIIQMLSSKLQTGPDMYWLKQWDTSGTAGSESMVA</sequence>
<dbReference type="Proteomes" id="UP001176940">
    <property type="component" value="Unassembled WGS sequence"/>
</dbReference>
<feature type="compositionally biased region" description="Polar residues" evidence="1">
    <location>
        <begin position="150"/>
        <end position="160"/>
    </location>
</feature>
<evidence type="ECO:0000313" key="3">
    <source>
        <dbReference type="Proteomes" id="UP001176940"/>
    </source>
</evidence>
<gene>
    <name evidence="2" type="ORF">RIMI_LOCUS16591038</name>
</gene>
<proteinExistence type="predicted"/>
<feature type="region of interest" description="Disordered" evidence="1">
    <location>
        <begin position="179"/>
        <end position="219"/>
    </location>
</feature>
<protein>
    <submittedName>
        <fullName evidence="2">Uncharacterized protein</fullName>
    </submittedName>
</protein>
<accession>A0ABN9M7P1</accession>
<comment type="caution">
    <text evidence="2">The sequence shown here is derived from an EMBL/GenBank/DDBJ whole genome shotgun (WGS) entry which is preliminary data.</text>
</comment>
<feature type="region of interest" description="Disordered" evidence="1">
    <location>
        <begin position="133"/>
        <end position="161"/>
    </location>
</feature>
<dbReference type="EMBL" id="CAUEEQ010046624">
    <property type="protein sequence ID" value="CAJ0958909.1"/>
    <property type="molecule type" value="Genomic_DNA"/>
</dbReference>
<feature type="compositionally biased region" description="Basic and acidic residues" evidence="1">
    <location>
        <begin position="190"/>
        <end position="204"/>
    </location>
</feature>
<feature type="compositionally biased region" description="Polar residues" evidence="1">
    <location>
        <begin position="179"/>
        <end position="189"/>
    </location>
</feature>
<feature type="region of interest" description="Disordered" evidence="1">
    <location>
        <begin position="1"/>
        <end position="44"/>
    </location>
</feature>
<organism evidence="2 3">
    <name type="scientific">Ranitomeya imitator</name>
    <name type="common">mimic poison frog</name>
    <dbReference type="NCBI Taxonomy" id="111125"/>
    <lineage>
        <taxon>Eukaryota</taxon>
        <taxon>Metazoa</taxon>
        <taxon>Chordata</taxon>
        <taxon>Craniata</taxon>
        <taxon>Vertebrata</taxon>
        <taxon>Euteleostomi</taxon>
        <taxon>Amphibia</taxon>
        <taxon>Batrachia</taxon>
        <taxon>Anura</taxon>
        <taxon>Neobatrachia</taxon>
        <taxon>Hyloidea</taxon>
        <taxon>Dendrobatidae</taxon>
        <taxon>Dendrobatinae</taxon>
        <taxon>Ranitomeya</taxon>
    </lineage>
</organism>
<evidence type="ECO:0000313" key="2">
    <source>
        <dbReference type="EMBL" id="CAJ0958909.1"/>
    </source>
</evidence>
<reference evidence="2" key="1">
    <citation type="submission" date="2023-07" db="EMBL/GenBank/DDBJ databases">
        <authorList>
            <person name="Stuckert A."/>
        </authorList>
    </citation>
    <scope>NUCLEOTIDE SEQUENCE</scope>
</reference>
<keyword evidence="3" id="KW-1185">Reference proteome</keyword>
<name>A0ABN9M7P1_9NEOB</name>
<evidence type="ECO:0000256" key="1">
    <source>
        <dbReference type="SAM" id="MobiDB-lite"/>
    </source>
</evidence>
<feature type="compositionally biased region" description="Low complexity" evidence="1">
    <location>
        <begin position="10"/>
        <end position="19"/>
    </location>
</feature>